<comment type="caution">
    <text evidence="1">The sequence shown here is derived from an EMBL/GenBank/DDBJ whole genome shotgun (WGS) entry which is preliminary data.</text>
</comment>
<reference evidence="1" key="1">
    <citation type="submission" date="2016-10" db="EMBL/GenBank/DDBJ databases">
        <title>Sequence of Gallionella enrichment culture.</title>
        <authorList>
            <person name="Poehlein A."/>
            <person name="Muehling M."/>
            <person name="Daniel R."/>
        </authorList>
    </citation>
    <scope>NUCLEOTIDE SEQUENCE</scope>
</reference>
<dbReference type="AlphaFoldDB" id="A0A1J5QUT6"/>
<evidence type="ECO:0000313" key="1">
    <source>
        <dbReference type="EMBL" id="OIQ87074.1"/>
    </source>
</evidence>
<proteinExistence type="predicted"/>
<organism evidence="1">
    <name type="scientific">mine drainage metagenome</name>
    <dbReference type="NCBI Taxonomy" id="410659"/>
    <lineage>
        <taxon>unclassified sequences</taxon>
        <taxon>metagenomes</taxon>
        <taxon>ecological metagenomes</taxon>
    </lineage>
</organism>
<sequence length="89" mass="9842">MYLHVDMPSTLSRAKLFRHGGSQAARLPREFRLPGNEAAISRTPTGGVLLEPLNADFETRRRKFCALAGSCPDLADVPQHTTPDIPRDE</sequence>
<dbReference type="SUPFAM" id="SSF89447">
    <property type="entry name" value="AbrB/MazE/MraZ-like"/>
    <property type="match status" value="1"/>
</dbReference>
<dbReference type="Gene3D" id="2.10.260.10">
    <property type="match status" value="1"/>
</dbReference>
<name>A0A1J5QUT6_9ZZZZ</name>
<accession>A0A1J5QUT6</accession>
<protein>
    <submittedName>
        <fullName evidence="1">Uncharacterized protein</fullName>
    </submittedName>
</protein>
<dbReference type="InterPro" id="IPR037914">
    <property type="entry name" value="SpoVT-AbrB_sf"/>
</dbReference>
<gene>
    <name evidence="1" type="ORF">GALL_310640</name>
</gene>
<dbReference type="EMBL" id="MLJW01000442">
    <property type="protein sequence ID" value="OIQ87074.1"/>
    <property type="molecule type" value="Genomic_DNA"/>
</dbReference>